<sequence length="56" mass="6446">MQTQWNVAMGGATGLRYEALYPLLDRRTKDAQEWDDLLDDVQVMEMAALVEMRKGD</sequence>
<dbReference type="AlphaFoldDB" id="A0A6M3M589"/>
<proteinExistence type="predicted"/>
<reference evidence="1" key="1">
    <citation type="submission" date="2020-03" db="EMBL/GenBank/DDBJ databases">
        <title>The deep terrestrial virosphere.</title>
        <authorList>
            <person name="Holmfeldt K."/>
            <person name="Nilsson E."/>
            <person name="Simone D."/>
            <person name="Lopez-Fernandez M."/>
            <person name="Wu X."/>
            <person name="de Brujin I."/>
            <person name="Lundin D."/>
            <person name="Andersson A."/>
            <person name="Bertilsson S."/>
            <person name="Dopson M."/>
        </authorList>
    </citation>
    <scope>NUCLEOTIDE SEQUENCE</scope>
    <source>
        <strain evidence="1">MM171A00156</strain>
        <strain evidence="2">MM171B00154</strain>
    </source>
</reference>
<dbReference type="EMBL" id="MT143703">
    <property type="protein sequence ID" value="QJB00973.1"/>
    <property type="molecule type" value="Genomic_DNA"/>
</dbReference>
<organism evidence="1">
    <name type="scientific">viral metagenome</name>
    <dbReference type="NCBI Taxonomy" id="1070528"/>
    <lineage>
        <taxon>unclassified sequences</taxon>
        <taxon>metagenomes</taxon>
        <taxon>organismal metagenomes</taxon>
    </lineage>
</organism>
<protein>
    <submittedName>
        <fullName evidence="1">Uncharacterized protein</fullName>
    </submittedName>
</protein>
<dbReference type="EMBL" id="MT143892">
    <property type="protein sequence ID" value="QJB04923.1"/>
    <property type="molecule type" value="Genomic_DNA"/>
</dbReference>
<gene>
    <name evidence="1" type="ORF">MM171A00156_0067</name>
    <name evidence="2" type="ORF">MM171B00154_0034</name>
</gene>
<evidence type="ECO:0000313" key="2">
    <source>
        <dbReference type="EMBL" id="QJB04923.1"/>
    </source>
</evidence>
<name>A0A6M3M589_9ZZZZ</name>
<accession>A0A6M3M589</accession>
<dbReference type="Pfam" id="PF08809">
    <property type="entry name" value="DUF1799"/>
    <property type="match status" value="1"/>
</dbReference>
<dbReference type="InterPro" id="IPR014915">
    <property type="entry name" value="Phage_TLS_TfmB"/>
</dbReference>
<evidence type="ECO:0000313" key="1">
    <source>
        <dbReference type="EMBL" id="QJB00973.1"/>
    </source>
</evidence>